<evidence type="ECO:0000256" key="5">
    <source>
        <dbReference type="NCBIfam" id="TIGR00168"/>
    </source>
</evidence>
<dbReference type="InterPro" id="IPR019814">
    <property type="entry name" value="Translation_initiation_fac_3_N"/>
</dbReference>
<dbReference type="SUPFAM" id="SSF55200">
    <property type="entry name" value="Translation initiation factor IF3, C-terminal domain"/>
    <property type="match status" value="1"/>
</dbReference>
<dbReference type="Gene3D" id="3.10.20.80">
    <property type="entry name" value="Translation initiation factor 3 (IF-3), N-terminal domain"/>
    <property type="match status" value="1"/>
</dbReference>
<dbReference type="GO" id="GO:0032790">
    <property type="term" value="P:ribosome disassembly"/>
    <property type="evidence" value="ECO:0007669"/>
    <property type="project" value="TreeGrafter"/>
</dbReference>
<dbReference type="GO" id="GO:0003743">
    <property type="term" value="F:translation initiation factor activity"/>
    <property type="evidence" value="ECO:0007669"/>
    <property type="project" value="UniProtKB-UniRule"/>
</dbReference>
<dbReference type="GO" id="GO:0016020">
    <property type="term" value="C:membrane"/>
    <property type="evidence" value="ECO:0007669"/>
    <property type="project" value="TreeGrafter"/>
</dbReference>
<gene>
    <name evidence="4 9" type="primary">infC</name>
    <name evidence="9" type="ORF">FMLFYP121_01037</name>
</gene>
<dbReference type="AlphaFoldDB" id="A0A6N3B7F2"/>
<dbReference type="SUPFAM" id="SSF54364">
    <property type="entry name" value="Translation initiation factor IF3, N-terminal domain"/>
    <property type="match status" value="1"/>
</dbReference>
<keyword evidence="3 4" id="KW-0648">Protein biosynthesis</keyword>
<dbReference type="FunFam" id="3.10.20.80:FF:000001">
    <property type="entry name" value="Translation initiation factor IF-3"/>
    <property type="match status" value="1"/>
</dbReference>
<feature type="domain" description="Translation initiation factor 3 C-terminal" evidence="7">
    <location>
        <begin position="102"/>
        <end position="186"/>
    </location>
</feature>
<dbReference type="InterPro" id="IPR019815">
    <property type="entry name" value="Translation_initiation_fac_3_C"/>
</dbReference>
<comment type="subunit">
    <text evidence="4 6">Monomer.</text>
</comment>
<evidence type="ECO:0000259" key="7">
    <source>
        <dbReference type="Pfam" id="PF00707"/>
    </source>
</evidence>
<evidence type="ECO:0000256" key="2">
    <source>
        <dbReference type="ARBA" id="ARBA00022540"/>
    </source>
</evidence>
<reference evidence="9" key="1">
    <citation type="submission" date="2019-11" db="EMBL/GenBank/DDBJ databases">
        <authorList>
            <person name="Feng L."/>
        </authorList>
    </citation>
    <scope>NUCLEOTIDE SEQUENCE</scope>
    <source>
        <strain evidence="9">FmagnaLFYP121</strain>
    </source>
</reference>
<dbReference type="GO" id="GO:0005829">
    <property type="term" value="C:cytosol"/>
    <property type="evidence" value="ECO:0007669"/>
    <property type="project" value="TreeGrafter"/>
</dbReference>
<comment type="function">
    <text evidence="4 6">IF-3 binds to the 30S ribosomal subunit and shifts the equilibrium between 70S ribosomes and their 50S and 30S subunits in favor of the free subunits, thus enhancing the availability of 30S subunits on which protein synthesis initiation begins.</text>
</comment>
<comment type="subcellular location">
    <subcellularLocation>
        <location evidence="4 6">Cytoplasm</location>
    </subcellularLocation>
</comment>
<dbReference type="PANTHER" id="PTHR10938:SF0">
    <property type="entry name" value="TRANSLATION INITIATION FACTOR IF-3, MITOCHONDRIAL"/>
    <property type="match status" value="1"/>
</dbReference>
<organism evidence="9">
    <name type="scientific">Finegoldia magna</name>
    <name type="common">Peptostreptococcus magnus</name>
    <dbReference type="NCBI Taxonomy" id="1260"/>
    <lineage>
        <taxon>Bacteria</taxon>
        <taxon>Bacillati</taxon>
        <taxon>Bacillota</taxon>
        <taxon>Tissierellia</taxon>
        <taxon>Tissierellales</taxon>
        <taxon>Peptoniphilaceae</taxon>
        <taxon>Finegoldia</taxon>
    </lineage>
</organism>
<evidence type="ECO:0000256" key="4">
    <source>
        <dbReference type="HAMAP-Rule" id="MF_00080"/>
    </source>
</evidence>
<evidence type="ECO:0000259" key="8">
    <source>
        <dbReference type="Pfam" id="PF05198"/>
    </source>
</evidence>
<evidence type="ECO:0000313" key="9">
    <source>
        <dbReference type="EMBL" id="VYT97706.1"/>
    </source>
</evidence>
<dbReference type="FunFam" id="3.30.110.10:FF:000001">
    <property type="entry name" value="Translation initiation factor IF-3"/>
    <property type="match status" value="1"/>
</dbReference>
<dbReference type="PROSITE" id="PS00938">
    <property type="entry name" value="IF3"/>
    <property type="match status" value="1"/>
</dbReference>
<dbReference type="GO" id="GO:0043022">
    <property type="term" value="F:ribosome binding"/>
    <property type="evidence" value="ECO:0007669"/>
    <property type="project" value="UniProtKB-ARBA"/>
</dbReference>
<evidence type="ECO:0000256" key="1">
    <source>
        <dbReference type="ARBA" id="ARBA00005439"/>
    </source>
</evidence>
<evidence type="ECO:0000256" key="6">
    <source>
        <dbReference type="RuleBase" id="RU000646"/>
    </source>
</evidence>
<dbReference type="NCBIfam" id="TIGR00168">
    <property type="entry name" value="infC"/>
    <property type="match status" value="1"/>
</dbReference>
<dbReference type="InterPro" id="IPR036787">
    <property type="entry name" value="T_IF-3_N_sf"/>
</dbReference>
<dbReference type="PANTHER" id="PTHR10938">
    <property type="entry name" value="TRANSLATION INITIATION FACTOR IF-3"/>
    <property type="match status" value="1"/>
</dbReference>
<evidence type="ECO:0000256" key="3">
    <source>
        <dbReference type="ARBA" id="ARBA00022917"/>
    </source>
</evidence>
<name>A0A6N3B7F2_FINMA</name>
<comment type="similarity">
    <text evidence="1 4 6">Belongs to the IF-3 family.</text>
</comment>
<feature type="domain" description="Translation initiation factor 3 N-terminal" evidence="8">
    <location>
        <begin position="26"/>
        <end position="95"/>
    </location>
</feature>
<dbReference type="Pfam" id="PF00707">
    <property type="entry name" value="IF3_C"/>
    <property type="match status" value="1"/>
</dbReference>
<dbReference type="Gene3D" id="3.30.110.10">
    <property type="entry name" value="Translation initiation factor 3 (IF-3), C-terminal domain"/>
    <property type="match status" value="1"/>
</dbReference>
<keyword evidence="2 4" id="KW-0396">Initiation factor</keyword>
<protein>
    <recommendedName>
        <fullName evidence="4 5">Translation initiation factor IF-3</fullName>
    </recommendedName>
</protein>
<dbReference type="Pfam" id="PF05198">
    <property type="entry name" value="IF3_N"/>
    <property type="match status" value="1"/>
</dbReference>
<proteinExistence type="inferred from homology"/>
<dbReference type="InterPro" id="IPR036788">
    <property type="entry name" value="T_IF-3_C_sf"/>
</dbReference>
<keyword evidence="4" id="KW-0963">Cytoplasm</keyword>
<sequence length="192" mass="22224">MIINFWRVFLPAIIFLEVNNIKDLMINEEIRSSKVRLIDDEGEQIGVIPIKEALKMAEDKHLDLVNVAPNAKPPVCKILDYGKYKYDALKKEKEAKKNQKVINVKEIRLSPNIEKHDLEVKANQASKFLSNENRVKVSVRFRGRELGHKDLGKEVLDKFYELTKDVGQIEKKPSMEGRMMIMFMGPLTDKEN</sequence>
<dbReference type="EMBL" id="CACRTP010000014">
    <property type="protein sequence ID" value="VYT97706.1"/>
    <property type="molecule type" value="Genomic_DNA"/>
</dbReference>
<dbReference type="InterPro" id="IPR001288">
    <property type="entry name" value="Translation_initiation_fac_3"/>
</dbReference>
<dbReference type="HAMAP" id="MF_00080">
    <property type="entry name" value="IF_3"/>
    <property type="match status" value="1"/>
</dbReference>
<accession>A0A6N3B7F2</accession>
<dbReference type="InterPro" id="IPR019813">
    <property type="entry name" value="Translation_initiation_fac3_CS"/>
</dbReference>